<dbReference type="Pfam" id="PF00825">
    <property type="entry name" value="Ribonuclease_P"/>
    <property type="match status" value="1"/>
</dbReference>
<dbReference type="NCBIfam" id="TIGR00188">
    <property type="entry name" value="rnpA"/>
    <property type="match status" value="1"/>
</dbReference>
<keyword evidence="4 7" id="KW-0255">Endonuclease</keyword>
<keyword evidence="2 7" id="KW-0819">tRNA processing</keyword>
<feature type="compositionally biased region" description="Low complexity" evidence="9">
    <location>
        <begin position="123"/>
        <end position="134"/>
    </location>
</feature>
<evidence type="ECO:0000313" key="10">
    <source>
        <dbReference type="EMBL" id="MFD1042119.1"/>
    </source>
</evidence>
<keyword evidence="5 7" id="KW-0378">Hydrolase</keyword>
<comment type="similarity">
    <text evidence="7">Belongs to the RnpA family.</text>
</comment>
<dbReference type="InterPro" id="IPR020539">
    <property type="entry name" value="RNase_P_CS"/>
</dbReference>
<dbReference type="RefSeq" id="WP_353688024.1">
    <property type="nucleotide sequence ID" value="NZ_JBHTKN010000004.1"/>
</dbReference>
<comment type="function">
    <text evidence="1 7">RNaseP catalyzes the removal of the 5'-leader sequence from pre-tRNA to produce the mature 5'-terminus. It can also cleave other RNA substrates such as 4.5S RNA. The protein component plays an auxiliary but essential role in vivo by binding to the 5'-leader sequence and broadening the substrate specificity of the ribozyme.</text>
</comment>
<evidence type="ECO:0000256" key="4">
    <source>
        <dbReference type="ARBA" id="ARBA00022759"/>
    </source>
</evidence>
<sequence length="147" mass="15930">MMTSDPRARFPRSARVRLRAEYTAVFEQGRRSGDSLLGLHWVPGPQPARLGLAVSRKVDPRAVGRNRIKRILREATRRMRPQLAGGDYVVVARPAAGRAARAQILEAYLKLLRRAGALPPPAAGGTMPAALSPNTPRPPTPPSTPDS</sequence>
<comment type="subunit">
    <text evidence="7">Consists of a catalytic RNA component (M1 or rnpB) and a protein subunit.</text>
</comment>
<evidence type="ECO:0000256" key="2">
    <source>
        <dbReference type="ARBA" id="ARBA00022694"/>
    </source>
</evidence>
<evidence type="ECO:0000256" key="9">
    <source>
        <dbReference type="SAM" id="MobiDB-lite"/>
    </source>
</evidence>
<dbReference type="EMBL" id="JBHTKN010000004">
    <property type="protein sequence ID" value="MFD1042119.1"/>
    <property type="molecule type" value="Genomic_DNA"/>
</dbReference>
<evidence type="ECO:0000313" key="11">
    <source>
        <dbReference type="Proteomes" id="UP001597033"/>
    </source>
</evidence>
<dbReference type="InterPro" id="IPR000100">
    <property type="entry name" value="RNase_P"/>
</dbReference>
<reference evidence="11" key="1">
    <citation type="journal article" date="2019" name="Int. J. Syst. Evol. Microbiol.">
        <title>The Global Catalogue of Microorganisms (GCM) 10K type strain sequencing project: providing services to taxonomists for standard genome sequencing and annotation.</title>
        <authorList>
            <consortium name="The Broad Institute Genomics Platform"/>
            <consortium name="The Broad Institute Genome Sequencing Center for Infectious Disease"/>
            <person name="Wu L."/>
            <person name="Ma J."/>
        </authorList>
    </citation>
    <scope>NUCLEOTIDE SEQUENCE [LARGE SCALE GENOMIC DNA]</scope>
    <source>
        <strain evidence="11">CCUG 55854</strain>
    </source>
</reference>
<dbReference type="PROSITE" id="PS00648">
    <property type="entry name" value="RIBONUCLEASE_P"/>
    <property type="match status" value="1"/>
</dbReference>
<protein>
    <recommendedName>
        <fullName evidence="7 8">Ribonuclease P protein component</fullName>
        <shortName evidence="7">RNase P protein</shortName>
        <shortName evidence="7">RNaseP protein</shortName>
        <ecNumber evidence="7 8">3.1.26.5</ecNumber>
    </recommendedName>
    <alternativeName>
        <fullName evidence="7">Protein C5</fullName>
    </alternativeName>
</protein>
<comment type="caution">
    <text evidence="10">The sequence shown here is derived from an EMBL/GenBank/DDBJ whole genome shotgun (WGS) entry which is preliminary data.</text>
</comment>
<dbReference type="Gene3D" id="3.30.230.10">
    <property type="match status" value="1"/>
</dbReference>
<evidence type="ECO:0000256" key="5">
    <source>
        <dbReference type="ARBA" id="ARBA00022801"/>
    </source>
</evidence>
<dbReference type="GO" id="GO:0004526">
    <property type="term" value="F:ribonuclease P activity"/>
    <property type="evidence" value="ECO:0007669"/>
    <property type="project" value="UniProtKB-EC"/>
</dbReference>
<dbReference type="InterPro" id="IPR014721">
    <property type="entry name" value="Ribsml_uS5_D2-typ_fold_subgr"/>
</dbReference>
<evidence type="ECO:0000256" key="1">
    <source>
        <dbReference type="ARBA" id="ARBA00002663"/>
    </source>
</evidence>
<dbReference type="PANTHER" id="PTHR33992">
    <property type="entry name" value="RIBONUCLEASE P PROTEIN COMPONENT"/>
    <property type="match status" value="1"/>
</dbReference>
<evidence type="ECO:0000256" key="3">
    <source>
        <dbReference type="ARBA" id="ARBA00022722"/>
    </source>
</evidence>
<keyword evidence="3 7" id="KW-0540">Nuclease</keyword>
<dbReference type="HAMAP" id="MF_00227">
    <property type="entry name" value="RNase_P"/>
    <property type="match status" value="1"/>
</dbReference>
<proteinExistence type="inferred from homology"/>
<accession>A0ABW3LXM2</accession>
<feature type="region of interest" description="Disordered" evidence="9">
    <location>
        <begin position="119"/>
        <end position="147"/>
    </location>
</feature>
<keyword evidence="11" id="KW-1185">Reference proteome</keyword>
<evidence type="ECO:0000256" key="7">
    <source>
        <dbReference type="HAMAP-Rule" id="MF_00227"/>
    </source>
</evidence>
<dbReference type="PANTHER" id="PTHR33992:SF1">
    <property type="entry name" value="RIBONUCLEASE P PROTEIN COMPONENT"/>
    <property type="match status" value="1"/>
</dbReference>
<evidence type="ECO:0000256" key="8">
    <source>
        <dbReference type="NCBIfam" id="TIGR00188"/>
    </source>
</evidence>
<dbReference type="SUPFAM" id="SSF54211">
    <property type="entry name" value="Ribosomal protein S5 domain 2-like"/>
    <property type="match status" value="1"/>
</dbReference>
<dbReference type="Proteomes" id="UP001597033">
    <property type="component" value="Unassembled WGS sequence"/>
</dbReference>
<keyword evidence="6 7" id="KW-0694">RNA-binding</keyword>
<organism evidence="10 11">
    <name type="scientific">Pseudoxanthomonas kaohsiungensis</name>
    <dbReference type="NCBI Taxonomy" id="283923"/>
    <lineage>
        <taxon>Bacteria</taxon>
        <taxon>Pseudomonadati</taxon>
        <taxon>Pseudomonadota</taxon>
        <taxon>Gammaproteobacteria</taxon>
        <taxon>Lysobacterales</taxon>
        <taxon>Lysobacteraceae</taxon>
        <taxon>Pseudoxanthomonas</taxon>
    </lineage>
</organism>
<feature type="compositionally biased region" description="Pro residues" evidence="9">
    <location>
        <begin position="135"/>
        <end position="147"/>
    </location>
</feature>
<name>A0ABW3LXM2_9GAMM</name>
<dbReference type="EC" id="3.1.26.5" evidence="7 8"/>
<evidence type="ECO:0000256" key="6">
    <source>
        <dbReference type="ARBA" id="ARBA00022884"/>
    </source>
</evidence>
<comment type="catalytic activity">
    <reaction evidence="7">
        <text>Endonucleolytic cleavage of RNA, removing 5'-extranucleotides from tRNA precursor.</text>
        <dbReference type="EC" id="3.1.26.5"/>
    </reaction>
</comment>
<dbReference type="InterPro" id="IPR020568">
    <property type="entry name" value="Ribosomal_Su5_D2-typ_SF"/>
</dbReference>
<gene>
    <name evidence="7 10" type="primary">rnpA</name>
    <name evidence="10" type="ORF">ACFQ2N_07145</name>
</gene>